<keyword evidence="12" id="KW-0653">Protein transport</keyword>
<keyword evidence="11" id="KW-0862">Zinc</keyword>
<dbReference type="GO" id="GO:0030665">
    <property type="term" value="C:clathrin-coated vesicle membrane"/>
    <property type="evidence" value="ECO:0007669"/>
    <property type="project" value="UniProtKB-SubCell"/>
</dbReference>
<dbReference type="SUPFAM" id="SSF50729">
    <property type="entry name" value="PH domain-like"/>
    <property type="match status" value="1"/>
</dbReference>
<evidence type="ECO:0000256" key="4">
    <source>
        <dbReference type="ARBA" id="ARBA00006991"/>
    </source>
</evidence>
<feature type="region of interest" description="Disordered" evidence="18">
    <location>
        <begin position="204"/>
        <end position="313"/>
    </location>
</feature>
<dbReference type="Gene3D" id="2.30.29.30">
    <property type="entry name" value="Pleckstrin-homology domain (PH domain)/Phosphotyrosine-binding domain (PTB)"/>
    <property type="match status" value="1"/>
</dbReference>
<organism evidence="20 21">
    <name type="scientific">Atractosteus spatula</name>
    <name type="common">Alligator gar</name>
    <name type="synonym">Lepisosteus spatula</name>
    <dbReference type="NCBI Taxonomy" id="7917"/>
    <lineage>
        <taxon>Eukaryota</taxon>
        <taxon>Metazoa</taxon>
        <taxon>Chordata</taxon>
        <taxon>Craniata</taxon>
        <taxon>Vertebrata</taxon>
        <taxon>Euteleostomi</taxon>
        <taxon>Actinopterygii</taxon>
        <taxon>Neopterygii</taxon>
        <taxon>Holostei</taxon>
        <taxon>Semionotiformes</taxon>
        <taxon>Lepisosteidae</taxon>
        <taxon>Atractosteus</taxon>
    </lineage>
</organism>
<dbReference type="Pfam" id="PF00096">
    <property type="entry name" value="zf-C2H2"/>
    <property type="match status" value="10"/>
</dbReference>
<feature type="domain" description="C2H2-type" evidence="19">
    <location>
        <begin position="867"/>
        <end position="894"/>
    </location>
</feature>
<keyword evidence="10 17" id="KW-0863">Zinc-finger</keyword>
<protein>
    <submittedName>
        <fullName evidence="20">ZN112 protein</fullName>
    </submittedName>
</protein>
<feature type="non-terminal residue" evidence="20">
    <location>
        <position position="947"/>
    </location>
</feature>
<dbReference type="FunFam" id="3.30.160.60:FF:000621">
    <property type="entry name" value="FLT3-interacting zinc finger 1"/>
    <property type="match status" value="1"/>
</dbReference>
<feature type="domain" description="C2H2-type" evidence="19">
    <location>
        <begin position="699"/>
        <end position="726"/>
    </location>
</feature>
<dbReference type="SUPFAM" id="SSF57667">
    <property type="entry name" value="beta-beta-alpha zinc fingers"/>
    <property type="match status" value="5"/>
</dbReference>
<evidence type="ECO:0000256" key="18">
    <source>
        <dbReference type="SAM" id="MobiDB-lite"/>
    </source>
</evidence>
<keyword evidence="16" id="KW-0539">Nucleus</keyword>
<dbReference type="GO" id="GO:0008270">
    <property type="term" value="F:zinc ion binding"/>
    <property type="evidence" value="ECO:0007669"/>
    <property type="project" value="UniProtKB-KW"/>
</dbReference>
<evidence type="ECO:0000256" key="2">
    <source>
        <dbReference type="ARBA" id="ARBA00004123"/>
    </source>
</evidence>
<keyword evidence="7" id="KW-0254">Endocytosis</keyword>
<dbReference type="SMART" id="SM00355">
    <property type="entry name" value="ZnF_C2H2"/>
    <property type="match status" value="10"/>
</dbReference>
<feature type="compositionally biased region" description="Pro residues" evidence="18">
    <location>
        <begin position="226"/>
        <end position="239"/>
    </location>
</feature>
<evidence type="ECO:0000256" key="15">
    <source>
        <dbReference type="ARBA" id="ARBA00023163"/>
    </source>
</evidence>
<dbReference type="FunFam" id="2.30.29.30:FF:000064">
    <property type="entry name" value="Adaptin ear-binding coat-associated protein 1"/>
    <property type="match status" value="1"/>
</dbReference>
<dbReference type="GO" id="GO:0003677">
    <property type="term" value="F:DNA binding"/>
    <property type="evidence" value="ECO:0007669"/>
    <property type="project" value="UniProtKB-KW"/>
</dbReference>
<reference evidence="20" key="1">
    <citation type="journal article" date="2021" name="Cell">
        <title>Tracing the genetic footprints of vertebrate landing in non-teleost ray-finned fishes.</title>
        <authorList>
            <person name="Bi X."/>
            <person name="Wang K."/>
            <person name="Yang L."/>
            <person name="Pan H."/>
            <person name="Jiang H."/>
            <person name="Wei Q."/>
            <person name="Fang M."/>
            <person name="Yu H."/>
            <person name="Zhu C."/>
            <person name="Cai Y."/>
            <person name="He Y."/>
            <person name="Gan X."/>
            <person name="Zeng H."/>
            <person name="Yu D."/>
            <person name="Zhu Y."/>
            <person name="Jiang H."/>
            <person name="Qiu Q."/>
            <person name="Yang H."/>
            <person name="Zhang Y.E."/>
            <person name="Wang W."/>
            <person name="Zhu M."/>
            <person name="He S."/>
            <person name="Zhang G."/>
        </authorList>
    </citation>
    <scope>NUCLEOTIDE SEQUENCE</scope>
    <source>
        <strain evidence="20">Allg_001</strain>
    </source>
</reference>
<accession>A0A8J7P1I0</accession>
<evidence type="ECO:0000256" key="5">
    <source>
        <dbReference type="ARBA" id="ARBA00007736"/>
    </source>
</evidence>
<comment type="similarity">
    <text evidence="4">Belongs to the krueppel C2H2-type zinc-finger protein family.</text>
</comment>
<feature type="region of interest" description="Disordered" evidence="18">
    <location>
        <begin position="489"/>
        <end position="598"/>
    </location>
</feature>
<evidence type="ECO:0000256" key="9">
    <source>
        <dbReference type="ARBA" id="ARBA00022737"/>
    </source>
</evidence>
<feature type="compositionally biased region" description="Basic and acidic residues" evidence="18">
    <location>
        <begin position="492"/>
        <end position="508"/>
    </location>
</feature>
<dbReference type="Gene3D" id="3.30.160.60">
    <property type="entry name" value="Classic Zinc Finger"/>
    <property type="match status" value="10"/>
</dbReference>
<evidence type="ECO:0000256" key="11">
    <source>
        <dbReference type="ARBA" id="ARBA00022833"/>
    </source>
</evidence>
<dbReference type="PANTHER" id="PTHR24379:SF121">
    <property type="entry name" value="C2H2-TYPE DOMAIN-CONTAINING PROTEIN"/>
    <property type="match status" value="1"/>
</dbReference>
<dbReference type="FunFam" id="3.30.160.60:FF:000029">
    <property type="entry name" value="GLI family zinc finger 4"/>
    <property type="match status" value="1"/>
</dbReference>
<feature type="region of interest" description="Disordered" evidence="18">
    <location>
        <begin position="340"/>
        <end position="365"/>
    </location>
</feature>
<evidence type="ECO:0000313" key="20">
    <source>
        <dbReference type="EMBL" id="MBN3322656.1"/>
    </source>
</evidence>
<dbReference type="InterPro" id="IPR012466">
    <property type="entry name" value="NECAP_PHear"/>
</dbReference>
<evidence type="ECO:0000313" key="21">
    <source>
        <dbReference type="Proteomes" id="UP000736164"/>
    </source>
</evidence>
<proteinExistence type="inferred from homology"/>
<evidence type="ECO:0000256" key="8">
    <source>
        <dbReference type="ARBA" id="ARBA00022723"/>
    </source>
</evidence>
<dbReference type="InterPro" id="IPR013087">
    <property type="entry name" value="Znf_C2H2_type"/>
</dbReference>
<dbReference type="PROSITE" id="PS50157">
    <property type="entry name" value="ZINC_FINGER_C2H2_2"/>
    <property type="match status" value="10"/>
</dbReference>
<dbReference type="GO" id="GO:0032502">
    <property type="term" value="P:developmental process"/>
    <property type="evidence" value="ECO:0007669"/>
    <property type="project" value="UniProtKB-ARBA"/>
</dbReference>
<keyword evidence="13" id="KW-0805">Transcription regulation</keyword>
<dbReference type="GO" id="GO:0005634">
    <property type="term" value="C:nucleus"/>
    <property type="evidence" value="ECO:0007669"/>
    <property type="project" value="UniProtKB-SubCell"/>
</dbReference>
<feature type="domain" description="C2H2-type" evidence="19">
    <location>
        <begin position="811"/>
        <end position="838"/>
    </location>
</feature>
<evidence type="ECO:0000259" key="19">
    <source>
        <dbReference type="PROSITE" id="PS50157"/>
    </source>
</evidence>
<feature type="domain" description="C2H2-type" evidence="19">
    <location>
        <begin position="923"/>
        <end position="947"/>
    </location>
</feature>
<feature type="compositionally biased region" description="Basic and acidic residues" evidence="18">
    <location>
        <begin position="380"/>
        <end position="395"/>
    </location>
</feature>
<dbReference type="FunFam" id="3.30.160.60:FF:001158">
    <property type="entry name" value="zinc finger protein 22"/>
    <property type="match status" value="1"/>
</dbReference>
<evidence type="ECO:0000256" key="3">
    <source>
        <dbReference type="ARBA" id="ARBA00004640"/>
    </source>
</evidence>
<comment type="function">
    <text evidence="1">Involved in endocytosis.</text>
</comment>
<dbReference type="Pfam" id="PF07933">
    <property type="entry name" value="DUF1681"/>
    <property type="match status" value="1"/>
</dbReference>
<dbReference type="FunFam" id="3.30.160.60:FF:001671">
    <property type="entry name" value="Zinc finger protein 94"/>
    <property type="match status" value="1"/>
</dbReference>
<keyword evidence="9" id="KW-0677">Repeat</keyword>
<keyword evidence="14" id="KW-0238">DNA-binding</keyword>
<dbReference type="FunFam" id="3.30.160.60:FF:000446">
    <property type="entry name" value="Zinc finger protein"/>
    <property type="match status" value="1"/>
</dbReference>
<feature type="domain" description="C2H2-type" evidence="19">
    <location>
        <begin position="895"/>
        <end position="922"/>
    </location>
</feature>
<gene>
    <name evidence="20" type="primary">Znf112</name>
    <name evidence="20" type="ORF">GTO95_0011509</name>
</gene>
<evidence type="ECO:0000256" key="1">
    <source>
        <dbReference type="ARBA" id="ARBA00002550"/>
    </source>
</evidence>
<dbReference type="Proteomes" id="UP000736164">
    <property type="component" value="Unassembled WGS sequence"/>
</dbReference>
<evidence type="ECO:0000256" key="12">
    <source>
        <dbReference type="ARBA" id="ARBA00022927"/>
    </source>
</evidence>
<dbReference type="FunFam" id="3.30.160.60:FF:001049">
    <property type="entry name" value="zinc finger protein 319"/>
    <property type="match status" value="1"/>
</dbReference>
<evidence type="ECO:0000256" key="6">
    <source>
        <dbReference type="ARBA" id="ARBA00022448"/>
    </source>
</evidence>
<dbReference type="GO" id="GO:0015031">
    <property type="term" value="P:protein transport"/>
    <property type="evidence" value="ECO:0007669"/>
    <property type="project" value="UniProtKB-KW"/>
</dbReference>
<feature type="non-terminal residue" evidence="20">
    <location>
        <position position="1"/>
    </location>
</feature>
<dbReference type="GO" id="GO:0006897">
    <property type="term" value="P:endocytosis"/>
    <property type="evidence" value="ECO:0007669"/>
    <property type="project" value="UniProtKB-KW"/>
</dbReference>
<feature type="domain" description="C2H2-type" evidence="19">
    <location>
        <begin position="671"/>
        <end position="698"/>
    </location>
</feature>
<feature type="region of interest" description="Disordered" evidence="18">
    <location>
        <begin position="380"/>
        <end position="401"/>
    </location>
</feature>
<feature type="compositionally biased region" description="Low complexity" evidence="18">
    <location>
        <begin position="263"/>
        <end position="273"/>
    </location>
</feature>
<dbReference type="CDD" id="cd13228">
    <property type="entry name" value="PHear_NECAP"/>
    <property type="match status" value="1"/>
</dbReference>
<dbReference type="InterPro" id="IPR011993">
    <property type="entry name" value="PH-like_dom_sf"/>
</dbReference>
<evidence type="ECO:0000256" key="14">
    <source>
        <dbReference type="ARBA" id="ARBA00023125"/>
    </source>
</evidence>
<keyword evidence="15" id="KW-0804">Transcription</keyword>
<comment type="similarity">
    <text evidence="5">Belongs to the NECAP family.</text>
</comment>
<evidence type="ECO:0000256" key="13">
    <source>
        <dbReference type="ARBA" id="ARBA00023015"/>
    </source>
</evidence>
<dbReference type="FunFam" id="3.30.160.60:FF:000093">
    <property type="entry name" value="zinc finger protein 668 isoform X1"/>
    <property type="match status" value="1"/>
</dbReference>
<dbReference type="FunFam" id="3.30.160.60:FF:000202">
    <property type="entry name" value="Zinc finger protein 574"/>
    <property type="match status" value="1"/>
</dbReference>
<dbReference type="FunFam" id="3.30.160.60:FF:000065">
    <property type="entry name" value="B-cell CLL/lymphoma 6, member B"/>
    <property type="match status" value="1"/>
</dbReference>
<dbReference type="InterPro" id="IPR036236">
    <property type="entry name" value="Znf_C2H2_sf"/>
</dbReference>
<keyword evidence="6" id="KW-0813">Transport</keyword>
<dbReference type="AlphaFoldDB" id="A0A8J7P1I0"/>
<dbReference type="PROSITE" id="PS00028">
    <property type="entry name" value="ZINC_FINGER_C2H2_1"/>
    <property type="match status" value="10"/>
</dbReference>
<comment type="caution">
    <text evidence="20">The sequence shown here is derived from an EMBL/GenBank/DDBJ whole genome shotgun (WGS) entry which is preliminary data.</text>
</comment>
<keyword evidence="8" id="KW-0479">Metal-binding</keyword>
<feature type="domain" description="C2H2-type" evidence="19">
    <location>
        <begin position="755"/>
        <end position="782"/>
    </location>
</feature>
<feature type="domain" description="C2H2-type" evidence="19">
    <location>
        <begin position="727"/>
        <end position="754"/>
    </location>
</feature>
<comment type="subcellular location">
    <subcellularLocation>
        <location evidence="3">Cytoplasmic vesicle</location>
        <location evidence="3">Clathrin-coated vesicle membrane</location>
    </subcellularLocation>
    <subcellularLocation>
        <location evidence="2">Nucleus</location>
    </subcellularLocation>
</comment>
<feature type="region of interest" description="Disordered" evidence="18">
    <location>
        <begin position="627"/>
        <end position="656"/>
    </location>
</feature>
<feature type="domain" description="C2H2-type" evidence="19">
    <location>
        <begin position="783"/>
        <end position="810"/>
    </location>
</feature>
<evidence type="ECO:0000256" key="7">
    <source>
        <dbReference type="ARBA" id="ARBA00022583"/>
    </source>
</evidence>
<dbReference type="PANTHER" id="PTHR24379">
    <property type="entry name" value="KRAB AND ZINC FINGER DOMAIN-CONTAINING"/>
    <property type="match status" value="1"/>
</dbReference>
<evidence type="ECO:0000256" key="10">
    <source>
        <dbReference type="ARBA" id="ARBA00022771"/>
    </source>
</evidence>
<evidence type="ECO:0000256" key="16">
    <source>
        <dbReference type="ARBA" id="ARBA00023242"/>
    </source>
</evidence>
<feature type="compositionally biased region" description="Low complexity" evidence="18">
    <location>
        <begin position="295"/>
        <end position="306"/>
    </location>
</feature>
<dbReference type="EMBL" id="JAAWVO010060670">
    <property type="protein sequence ID" value="MBN3322656.1"/>
    <property type="molecule type" value="Genomic_DNA"/>
</dbReference>
<keyword evidence="21" id="KW-1185">Reference proteome</keyword>
<evidence type="ECO:0000256" key="17">
    <source>
        <dbReference type="PROSITE-ProRule" id="PRU00042"/>
    </source>
</evidence>
<feature type="domain" description="C2H2-type" evidence="19">
    <location>
        <begin position="839"/>
        <end position="866"/>
    </location>
</feature>
<name>A0A8J7P1I0_ATRSP</name>
<sequence length="947" mass="103130">MASEPDYESILLVKPDINVYRIPPRASNRGYRGSSGLDLRALLTATDSRTWLRGAGEEVQRRFPSAETSPSVRGEAADWKLEQPDWVGRLRITARGKVAYIKLEDKVSGELFAQAPVEQYPGITVETVSDSSRYFVIRIQDDNGRSAFIGIGFGDRGDAFDFNVALQDHFKWVKQETEISKQSQCPDLTPKLDLGFKEGQTITLNIGQTKKKDKPRPQGTGGLGLLPPPPGGKIAPPPSTVMSNHVTETTGSGHTHTGGGDTGCLLDLDGSSSIPTQSLSNPGADLWGEFSSPASSVSTTDPQSSSGNWSKGGEAGGRLCSAALVLFLSGFAVGPGLPAAAESERPLKPPGIAGSHAAQVGCGERQGEGASAESACLADRRHGDGEGQTVERRGTQQDSTSKGTGVWVWARVRDTLSYWLLARGRTHVPRLPFGRDRSRGQGAAGNASALCQLIAVLFLFFRSGSLGRLTSVLSLTNAEKYCRGNRRRSAIRGREAGRDPRAGGDARRGQAQSPSLAPSELPGCPLRDSRTRGARVSRVSPQGEGGKESRYHPPKSAPWKLGTLERSSRIVRKSREVGKATVSGARGHPKISGHPTSLCVPPSVEQQDEEMVALSVPDVGHAWVRWERGPASPESKGCPSARSRGDGDEGASRGAGLGANHEVVHTAERPYQCDACGATFKRHSDYKSHRMVHTESRPFRCETCGKAFKRSSNLQEHRRIHSGARPHLCPPCGKRFKTPYELQRHALVHVTERPHKCQDCGKDFPTPGTLLAHRRQHCDDKPHVCPACGKRFTYGHSLKVHERVHTNHRPFVCPLCGKAFKQSNALASHERVHTGARPFACPTCGKAFKQSSYLVIHQRAHTGERPYRCQTCGKAFARPSLLLQHARVHSQERPYQCGFCHKRFKDEAYLAVHEKVHTGQSPYQCGVCHKGFAHPSNLLQHQRVHRD</sequence>